<dbReference type="EMBL" id="BMHP01000002">
    <property type="protein sequence ID" value="GGD66884.1"/>
    <property type="molecule type" value="Genomic_DNA"/>
</dbReference>
<dbReference type="AlphaFoldDB" id="A0A916YXQ5"/>
<feature type="signal peptide" evidence="1">
    <location>
        <begin position="1"/>
        <end position="24"/>
    </location>
</feature>
<keyword evidence="1" id="KW-0732">Signal</keyword>
<evidence type="ECO:0000256" key="1">
    <source>
        <dbReference type="SAM" id="SignalP"/>
    </source>
</evidence>
<reference evidence="2" key="2">
    <citation type="submission" date="2020-09" db="EMBL/GenBank/DDBJ databases">
        <authorList>
            <person name="Sun Q."/>
            <person name="Zhou Y."/>
        </authorList>
    </citation>
    <scope>NUCLEOTIDE SEQUENCE</scope>
    <source>
        <strain evidence="2">CGMCC 1.15178</strain>
    </source>
</reference>
<sequence>MKKLSFCAAVLVASLAFSITNANAVGNGRYEPVPQSTDMQTAFVNHIDYKDGKLLLTADYIQWLEGAAADEAFLKDEPDSGLDGAPDGYYVINSDPQLRTLELDPDAQIVMQIYDHSGLLDDLQPAWNETIPVSKFMAIYGDKHIVDLSSFPYHLTIQGGKVVRIVQQYIP</sequence>
<name>A0A916YXQ5_9BACL</name>
<gene>
    <name evidence="2" type="ORF">GCM10010911_25800</name>
</gene>
<dbReference type="Proteomes" id="UP000612456">
    <property type="component" value="Unassembled WGS sequence"/>
</dbReference>
<reference evidence="2" key="1">
    <citation type="journal article" date="2014" name="Int. J. Syst. Evol. Microbiol.">
        <title>Complete genome sequence of Corynebacterium casei LMG S-19264T (=DSM 44701T), isolated from a smear-ripened cheese.</title>
        <authorList>
            <consortium name="US DOE Joint Genome Institute (JGI-PGF)"/>
            <person name="Walter F."/>
            <person name="Albersmeier A."/>
            <person name="Kalinowski J."/>
            <person name="Ruckert C."/>
        </authorList>
    </citation>
    <scope>NUCLEOTIDE SEQUENCE</scope>
    <source>
        <strain evidence="2">CGMCC 1.15178</strain>
    </source>
</reference>
<feature type="chain" id="PRO_5037297413" evidence="1">
    <location>
        <begin position="25"/>
        <end position="171"/>
    </location>
</feature>
<organism evidence="2 3">
    <name type="scientific">Paenibacillus nasutitermitis</name>
    <dbReference type="NCBI Taxonomy" id="1652958"/>
    <lineage>
        <taxon>Bacteria</taxon>
        <taxon>Bacillati</taxon>
        <taxon>Bacillota</taxon>
        <taxon>Bacilli</taxon>
        <taxon>Bacillales</taxon>
        <taxon>Paenibacillaceae</taxon>
        <taxon>Paenibacillus</taxon>
    </lineage>
</organism>
<proteinExistence type="predicted"/>
<dbReference type="RefSeq" id="WP_188992369.1">
    <property type="nucleotide sequence ID" value="NZ_BMHP01000002.1"/>
</dbReference>
<accession>A0A916YXQ5</accession>
<keyword evidence="3" id="KW-1185">Reference proteome</keyword>
<protein>
    <submittedName>
        <fullName evidence="2">Uncharacterized protein</fullName>
    </submittedName>
</protein>
<evidence type="ECO:0000313" key="3">
    <source>
        <dbReference type="Proteomes" id="UP000612456"/>
    </source>
</evidence>
<comment type="caution">
    <text evidence="2">The sequence shown here is derived from an EMBL/GenBank/DDBJ whole genome shotgun (WGS) entry which is preliminary data.</text>
</comment>
<evidence type="ECO:0000313" key="2">
    <source>
        <dbReference type="EMBL" id="GGD66884.1"/>
    </source>
</evidence>